<evidence type="ECO:0000256" key="1">
    <source>
        <dbReference type="ARBA" id="ARBA00006754"/>
    </source>
</evidence>
<sequence length="396" mass="43091">MTDSGRQADKSGDWSLIEALGRDIEINPSVLIKPIVDEARAAHAEAYARTSWAEHEASVRRQFRLLLKQLAQRHPPTLDDLDWARALGRTRARQGLPLEAVLGAFHHGYRGFWELVASRAESGALSRETVDLLMASLQMTSAAIANGYTDVARARDELQIDLGHQLLDALYGGRTVAEETTMLARALGFDNDGMFQAASCLVALMAPELIDQLRWRLRDHGGAQCVVVRGPMLVVLSQGIPERRIVQLLDSGDGRLAVGLGLPRSGLGGATESLLDAERALAVAQQSPEGGIVSFRSSWLLATLLPHAERLGPLLDAGKATNQPHLYEAVRAYADHGFSIAATAEALHLHPNSVKYRLDRWQQLTGWDPRTLEGAQRSLLSIALAERQPPPASATT</sequence>
<evidence type="ECO:0000259" key="4">
    <source>
        <dbReference type="Pfam" id="PF17853"/>
    </source>
</evidence>
<comment type="similarity">
    <text evidence="1">Belongs to the CdaR family.</text>
</comment>
<dbReference type="EMBL" id="BAABJQ010000017">
    <property type="protein sequence ID" value="GAA5192263.1"/>
    <property type="molecule type" value="Genomic_DNA"/>
</dbReference>
<dbReference type="Proteomes" id="UP001501570">
    <property type="component" value="Unassembled WGS sequence"/>
</dbReference>
<dbReference type="Pfam" id="PF17853">
    <property type="entry name" value="GGDEF_2"/>
    <property type="match status" value="1"/>
</dbReference>
<organism evidence="5 6">
    <name type="scientific">Rugosimonospora acidiphila</name>
    <dbReference type="NCBI Taxonomy" id="556531"/>
    <lineage>
        <taxon>Bacteria</taxon>
        <taxon>Bacillati</taxon>
        <taxon>Actinomycetota</taxon>
        <taxon>Actinomycetes</taxon>
        <taxon>Micromonosporales</taxon>
        <taxon>Micromonosporaceae</taxon>
        <taxon>Rugosimonospora</taxon>
    </lineage>
</organism>
<feature type="domain" description="RsbT co-antagonist protein RsbRD N-terminal" evidence="3">
    <location>
        <begin position="35"/>
        <end position="156"/>
    </location>
</feature>
<reference evidence="6" key="1">
    <citation type="journal article" date="2019" name="Int. J. Syst. Evol. Microbiol.">
        <title>The Global Catalogue of Microorganisms (GCM) 10K type strain sequencing project: providing services to taxonomists for standard genome sequencing and annotation.</title>
        <authorList>
            <consortium name="The Broad Institute Genomics Platform"/>
            <consortium name="The Broad Institute Genome Sequencing Center for Infectious Disease"/>
            <person name="Wu L."/>
            <person name="Ma J."/>
        </authorList>
    </citation>
    <scope>NUCLEOTIDE SEQUENCE [LARGE SCALE GENOMIC DNA]</scope>
    <source>
        <strain evidence="6">JCM 18304</strain>
    </source>
</reference>
<dbReference type="Gene3D" id="1.10.10.2840">
    <property type="entry name" value="PucR C-terminal helix-turn-helix domain"/>
    <property type="match status" value="1"/>
</dbReference>
<feature type="domain" description="CdaR GGDEF-like" evidence="4">
    <location>
        <begin position="178"/>
        <end position="283"/>
    </location>
</feature>
<dbReference type="InterPro" id="IPR025751">
    <property type="entry name" value="RsbRD_N_dom"/>
</dbReference>
<feature type="domain" description="PucR C-terminal helix-turn-helix" evidence="2">
    <location>
        <begin position="326"/>
        <end position="384"/>
    </location>
</feature>
<protein>
    <submittedName>
        <fullName evidence="5">Helix-turn-helix domain-containing protein</fullName>
    </submittedName>
</protein>
<comment type="caution">
    <text evidence="5">The sequence shown here is derived from an EMBL/GenBank/DDBJ whole genome shotgun (WGS) entry which is preliminary data.</text>
</comment>
<dbReference type="InterPro" id="IPR051448">
    <property type="entry name" value="CdaR-like_regulators"/>
</dbReference>
<dbReference type="Pfam" id="PF14361">
    <property type="entry name" value="RsbRD_N"/>
    <property type="match status" value="1"/>
</dbReference>
<name>A0ABP9S8N8_9ACTN</name>
<dbReference type="InterPro" id="IPR025736">
    <property type="entry name" value="PucR_C-HTH_dom"/>
</dbReference>
<dbReference type="Pfam" id="PF13556">
    <property type="entry name" value="HTH_30"/>
    <property type="match status" value="1"/>
</dbReference>
<gene>
    <name evidence="5" type="ORF">GCM10023322_51490</name>
</gene>
<keyword evidence="6" id="KW-1185">Reference proteome</keyword>
<proteinExistence type="inferred from homology"/>
<evidence type="ECO:0000313" key="5">
    <source>
        <dbReference type="EMBL" id="GAA5192263.1"/>
    </source>
</evidence>
<dbReference type="InterPro" id="IPR041522">
    <property type="entry name" value="CdaR_GGDEF"/>
</dbReference>
<evidence type="ECO:0000313" key="6">
    <source>
        <dbReference type="Proteomes" id="UP001501570"/>
    </source>
</evidence>
<accession>A0ABP9S8N8</accession>
<dbReference type="InterPro" id="IPR042070">
    <property type="entry name" value="PucR_C-HTH_sf"/>
</dbReference>
<evidence type="ECO:0000259" key="2">
    <source>
        <dbReference type="Pfam" id="PF13556"/>
    </source>
</evidence>
<dbReference type="PANTHER" id="PTHR33744">
    <property type="entry name" value="CARBOHYDRATE DIACID REGULATOR"/>
    <property type="match status" value="1"/>
</dbReference>
<evidence type="ECO:0000259" key="3">
    <source>
        <dbReference type="Pfam" id="PF14361"/>
    </source>
</evidence>